<protein>
    <submittedName>
        <fullName evidence="1">Uncharacterized protein</fullName>
    </submittedName>
</protein>
<reference evidence="1 2" key="1">
    <citation type="submission" date="2024-03" db="EMBL/GenBank/DDBJ databases">
        <authorList>
            <person name="Jo J.-H."/>
        </authorList>
    </citation>
    <scope>NUCLEOTIDE SEQUENCE [LARGE SCALE GENOMIC DNA]</scope>
    <source>
        <strain evidence="1 2">AS3R-12</strain>
    </source>
</reference>
<evidence type="ECO:0000313" key="1">
    <source>
        <dbReference type="EMBL" id="MEJ6008660.1"/>
    </source>
</evidence>
<sequence length="98" mass="10441">MTNDGEEVDLVGNEVPCITTPLDVETMIVDGIKGVAVAANSVRLSFIENVLDTNAAASTAESIKARHVVNLAMDHSGFKAIMELLNRVLADMQAREDG</sequence>
<dbReference type="RefSeq" id="WP_339964262.1">
    <property type="nucleotide sequence ID" value="NZ_JBBHJY010000001.1"/>
</dbReference>
<comment type="caution">
    <text evidence="1">The sequence shown here is derived from an EMBL/GenBank/DDBJ whole genome shotgun (WGS) entry which is preliminary data.</text>
</comment>
<organism evidence="1 2">
    <name type="scientific">Novosphingobium aquae</name>
    <dbReference type="NCBI Taxonomy" id="3133435"/>
    <lineage>
        <taxon>Bacteria</taxon>
        <taxon>Pseudomonadati</taxon>
        <taxon>Pseudomonadota</taxon>
        <taxon>Alphaproteobacteria</taxon>
        <taxon>Sphingomonadales</taxon>
        <taxon>Sphingomonadaceae</taxon>
        <taxon>Novosphingobium</taxon>
    </lineage>
</organism>
<proteinExistence type="predicted"/>
<dbReference type="EMBL" id="JBBHJY010000001">
    <property type="protein sequence ID" value="MEJ6008660.1"/>
    <property type="molecule type" value="Genomic_DNA"/>
</dbReference>
<keyword evidence="2" id="KW-1185">Reference proteome</keyword>
<evidence type="ECO:0000313" key="2">
    <source>
        <dbReference type="Proteomes" id="UP001379235"/>
    </source>
</evidence>
<accession>A0ABU8S4C3</accession>
<dbReference type="Proteomes" id="UP001379235">
    <property type="component" value="Unassembled WGS sequence"/>
</dbReference>
<gene>
    <name evidence="1" type="ORF">WG900_01880</name>
</gene>
<name>A0ABU8S4C3_9SPHN</name>